<dbReference type="InterPro" id="IPR020449">
    <property type="entry name" value="Tscrpt_reg_AraC-type_HTH"/>
</dbReference>
<dbReference type="SMART" id="SM00342">
    <property type="entry name" value="HTH_ARAC"/>
    <property type="match status" value="1"/>
</dbReference>
<dbReference type="OrthoDB" id="9813413at2"/>
<dbReference type="PANTHER" id="PTHR43280">
    <property type="entry name" value="ARAC-FAMILY TRANSCRIPTIONAL REGULATOR"/>
    <property type="match status" value="1"/>
</dbReference>
<sequence length="303" mass="34696">MELQVGYTDSANYKCLEDLQRDYVDLYLSYCGIENCEAGFGFGPQKRTEYVIHVITKGKGFFQVGKEIYPLVKDQAFLIIPGVECYYEADKEDPWSYIWIGFNGLKSYECIANAGFSKEEPTISLNCTDKLITCISKMLDARQLTYANELKRGSLLMQFMAIIIEDYSLRDQEHINYDYSGAVYVKHAINFMSHNYSKKIKINDLANYIGINRSYLTNSFKKAMGVSPQEFLVSLRMNKAASLLQKTTLPISTIAIQVGYDDPLAFSKIFKQKYSVSPKAFREIPEHLVTLEKKNDYVNVRSL</sequence>
<dbReference type="InterPro" id="IPR018060">
    <property type="entry name" value="HTH_AraC"/>
</dbReference>
<dbReference type="PANTHER" id="PTHR43280:SF30">
    <property type="entry name" value="MMSAB OPERON REGULATORY PROTEIN"/>
    <property type="match status" value="1"/>
</dbReference>
<dbReference type="SUPFAM" id="SSF51215">
    <property type="entry name" value="Regulatory protein AraC"/>
    <property type="match status" value="1"/>
</dbReference>
<dbReference type="Proteomes" id="UP000306509">
    <property type="component" value="Unassembled WGS sequence"/>
</dbReference>
<dbReference type="EMBL" id="QGQD01000057">
    <property type="protein sequence ID" value="TLD00267.1"/>
    <property type="molecule type" value="Genomic_DNA"/>
</dbReference>
<dbReference type="Pfam" id="PF12833">
    <property type="entry name" value="HTH_18"/>
    <property type="match status" value="1"/>
</dbReference>
<evidence type="ECO:0000256" key="1">
    <source>
        <dbReference type="ARBA" id="ARBA00023015"/>
    </source>
</evidence>
<feature type="domain" description="HTH araC/xylS-type" evidence="4">
    <location>
        <begin position="186"/>
        <end position="284"/>
    </location>
</feature>
<keyword evidence="6" id="KW-1185">Reference proteome</keyword>
<dbReference type="PROSITE" id="PS00041">
    <property type="entry name" value="HTH_ARAC_FAMILY_1"/>
    <property type="match status" value="1"/>
</dbReference>
<dbReference type="STRING" id="180332.GCA_000797495_03596"/>
<name>A0A4U8Q669_9FIRM</name>
<evidence type="ECO:0000256" key="3">
    <source>
        <dbReference type="ARBA" id="ARBA00023163"/>
    </source>
</evidence>
<evidence type="ECO:0000313" key="6">
    <source>
        <dbReference type="Proteomes" id="UP000306509"/>
    </source>
</evidence>
<gene>
    <name evidence="5" type="primary">araC_6</name>
    <name evidence="5" type="ORF">DSM106044_02935</name>
</gene>
<dbReference type="InterPro" id="IPR037923">
    <property type="entry name" value="HTH-like"/>
</dbReference>
<reference evidence="5 6" key="1">
    <citation type="journal article" date="2019" name="Anaerobe">
        <title>Detection of Robinsoniella peoriensis in multiple bone samples of a trauma patient.</title>
        <authorList>
            <person name="Schrottner P."/>
            <person name="Hartwich K."/>
            <person name="Bunk B."/>
            <person name="Schober I."/>
            <person name="Helbig S."/>
            <person name="Rudolph W.W."/>
            <person name="Gunzer F."/>
        </authorList>
    </citation>
    <scope>NUCLEOTIDE SEQUENCE [LARGE SCALE GENOMIC DNA]</scope>
    <source>
        <strain evidence="5 6">DSM 106044</strain>
    </source>
</reference>
<dbReference type="Pfam" id="PF02311">
    <property type="entry name" value="AraC_binding"/>
    <property type="match status" value="1"/>
</dbReference>
<organism evidence="5 6">
    <name type="scientific">Robinsoniella peoriensis</name>
    <dbReference type="NCBI Taxonomy" id="180332"/>
    <lineage>
        <taxon>Bacteria</taxon>
        <taxon>Bacillati</taxon>
        <taxon>Bacillota</taxon>
        <taxon>Clostridia</taxon>
        <taxon>Lachnospirales</taxon>
        <taxon>Lachnospiraceae</taxon>
        <taxon>Robinsoniella</taxon>
    </lineage>
</organism>
<evidence type="ECO:0000313" key="5">
    <source>
        <dbReference type="EMBL" id="TLD00267.1"/>
    </source>
</evidence>
<protein>
    <submittedName>
        <fullName evidence="5">Arabinose operon regulatory protein</fullName>
    </submittedName>
</protein>
<keyword evidence="1" id="KW-0805">Transcription regulation</keyword>
<dbReference type="GO" id="GO:0003700">
    <property type="term" value="F:DNA-binding transcription factor activity"/>
    <property type="evidence" value="ECO:0007669"/>
    <property type="project" value="InterPro"/>
</dbReference>
<comment type="caution">
    <text evidence="5">The sequence shown here is derived from an EMBL/GenBank/DDBJ whole genome shotgun (WGS) entry which is preliminary data.</text>
</comment>
<dbReference type="PRINTS" id="PR00032">
    <property type="entry name" value="HTHARAC"/>
</dbReference>
<keyword evidence="3" id="KW-0804">Transcription</keyword>
<dbReference type="AlphaFoldDB" id="A0A4U8Q669"/>
<dbReference type="SUPFAM" id="SSF46689">
    <property type="entry name" value="Homeodomain-like"/>
    <property type="match status" value="2"/>
</dbReference>
<dbReference type="Gene3D" id="1.10.10.60">
    <property type="entry name" value="Homeodomain-like"/>
    <property type="match status" value="2"/>
</dbReference>
<dbReference type="GO" id="GO:0043565">
    <property type="term" value="F:sequence-specific DNA binding"/>
    <property type="evidence" value="ECO:0007669"/>
    <property type="project" value="InterPro"/>
</dbReference>
<proteinExistence type="predicted"/>
<evidence type="ECO:0000259" key="4">
    <source>
        <dbReference type="PROSITE" id="PS01124"/>
    </source>
</evidence>
<dbReference type="InterPro" id="IPR003313">
    <property type="entry name" value="AraC-bd"/>
</dbReference>
<dbReference type="PROSITE" id="PS01124">
    <property type="entry name" value="HTH_ARAC_FAMILY_2"/>
    <property type="match status" value="1"/>
</dbReference>
<dbReference type="Gene3D" id="2.60.120.280">
    <property type="entry name" value="Regulatory protein AraC"/>
    <property type="match status" value="1"/>
</dbReference>
<dbReference type="RefSeq" id="WP_044289527.1">
    <property type="nucleotide sequence ID" value="NZ_CABMJZ010000140.1"/>
</dbReference>
<dbReference type="InterPro" id="IPR009057">
    <property type="entry name" value="Homeodomain-like_sf"/>
</dbReference>
<accession>A0A4U8Q669</accession>
<dbReference type="CDD" id="cd06986">
    <property type="entry name" value="cupin_MmsR-like_N"/>
    <property type="match status" value="1"/>
</dbReference>
<dbReference type="InterPro" id="IPR018062">
    <property type="entry name" value="HTH_AraC-typ_CS"/>
</dbReference>
<keyword evidence="2" id="KW-0238">DNA-binding</keyword>
<evidence type="ECO:0000256" key="2">
    <source>
        <dbReference type="ARBA" id="ARBA00023125"/>
    </source>
</evidence>